<name>A0A379FBP3_PROVU</name>
<dbReference type="GO" id="GO:0007155">
    <property type="term" value="P:cell adhesion"/>
    <property type="evidence" value="ECO:0007669"/>
    <property type="project" value="InterPro"/>
</dbReference>
<dbReference type="Pfam" id="PF00419">
    <property type="entry name" value="Fimbrial"/>
    <property type="match status" value="1"/>
</dbReference>
<sequence>MSYLIKKTSVVTKIIFILIIFNFLISPKSIAADVVNSCWDAQGSNRFNITLSGSSFTDSSANSSALYNYSDSYYEVICRYKPILVGTGGSTAIIPYGFYNTRSSLPPSEYGNGFLKLSDDLDIKVQTKGYNGGIIPHNPAANSGRDLSKLDVGLNLINDFYGTEQAITLRLRKDQLNGFVNVPPGIELFTVYSSISSYNIVNNTPTAKFYTAGQTISLPIVCRINNNQAINIDFGDIDNTKITQAGDSYIKTIPLLYSCTTPINQDIKINIIANPASFSSDLIATSLPDDIGIMVKYNGIIVKPNSSFNTVLANGSGQDVLEVSPVINNPNKSITGEFTASATLIMTVL</sequence>
<accession>A0A379FBP3</accession>
<evidence type="ECO:0000313" key="3">
    <source>
        <dbReference type="Proteomes" id="UP000254331"/>
    </source>
</evidence>
<dbReference type="InterPro" id="IPR008966">
    <property type="entry name" value="Adhesion_dom_sf"/>
</dbReference>
<protein>
    <submittedName>
        <fullName evidence="2">Minor fimbrial subunit</fullName>
    </submittedName>
</protein>
<dbReference type="AlphaFoldDB" id="A0A379FBP3"/>
<dbReference type="RefSeq" id="WP_115370736.1">
    <property type="nucleotide sequence ID" value="NZ_UGTW01000001.1"/>
</dbReference>
<dbReference type="InterPro" id="IPR036937">
    <property type="entry name" value="Adhesion_dom_fimbrial_sf"/>
</dbReference>
<evidence type="ECO:0000313" key="2">
    <source>
        <dbReference type="EMBL" id="SUC17019.1"/>
    </source>
</evidence>
<dbReference type="SUPFAM" id="SSF49401">
    <property type="entry name" value="Bacterial adhesins"/>
    <property type="match status" value="1"/>
</dbReference>
<feature type="domain" description="Fimbrial-type adhesion" evidence="1">
    <location>
        <begin position="216"/>
        <end position="347"/>
    </location>
</feature>
<proteinExistence type="predicted"/>
<dbReference type="InterPro" id="IPR000259">
    <property type="entry name" value="Adhesion_dom_fimbrial"/>
</dbReference>
<dbReference type="EMBL" id="UGTW01000001">
    <property type="protein sequence ID" value="SUC17019.1"/>
    <property type="molecule type" value="Genomic_DNA"/>
</dbReference>
<organism evidence="2 3">
    <name type="scientific">Proteus vulgaris</name>
    <dbReference type="NCBI Taxonomy" id="585"/>
    <lineage>
        <taxon>Bacteria</taxon>
        <taxon>Pseudomonadati</taxon>
        <taxon>Pseudomonadota</taxon>
        <taxon>Gammaproteobacteria</taxon>
        <taxon>Enterobacterales</taxon>
        <taxon>Morganellaceae</taxon>
        <taxon>Proteus</taxon>
    </lineage>
</organism>
<evidence type="ECO:0000259" key="1">
    <source>
        <dbReference type="Pfam" id="PF00419"/>
    </source>
</evidence>
<dbReference type="Proteomes" id="UP000254331">
    <property type="component" value="Unassembled WGS sequence"/>
</dbReference>
<dbReference type="Gene3D" id="2.60.40.1090">
    <property type="entry name" value="Fimbrial-type adhesion domain"/>
    <property type="match status" value="1"/>
</dbReference>
<reference evidence="2 3" key="1">
    <citation type="submission" date="2018-06" db="EMBL/GenBank/DDBJ databases">
        <authorList>
            <consortium name="Pathogen Informatics"/>
            <person name="Doyle S."/>
        </authorList>
    </citation>
    <scope>NUCLEOTIDE SEQUENCE [LARGE SCALE GENOMIC DNA]</scope>
    <source>
        <strain evidence="2 3">NCTC10376</strain>
    </source>
</reference>
<dbReference type="GO" id="GO:0009289">
    <property type="term" value="C:pilus"/>
    <property type="evidence" value="ECO:0007669"/>
    <property type="project" value="InterPro"/>
</dbReference>
<gene>
    <name evidence="2" type="primary">pmfE_1</name>
    <name evidence="2" type="ORF">NCTC10376_02939</name>
</gene>